<sequence length="458" mass="51416">MLGRKRGQWDWAMQAELKTSVSTLNNGRLSTHLKIDFFCFQMAFPFYHLLLCVGLWAPIYCKPPCSPPSRGSPHPPSTKSSPVSQVSSSSNDFAFHLYWRLVLQSPGQNVFFSPVSISTSLAMLSLGAHSATKAQILRTLGFNLTATHESAIHQGFQQLVHTLSVPNKELDLRMGSALFVKKGLQLQASFLDRAKRLYESKVFSIDFSNTFTTQRINNYVEKETKGKVMSLIQDLDPLTVMVLVNHIFFKAKWMKPFNPADTHKSFPFLVNKQTTVHIPMMQQMEKFAFGVDPKLNCSVLQMDYRGDTTALFVLPGEGKMRQLEQELSARTLRRWSHSLRKRQIEVFIPKFSISASYDLETILPKMGIRDAFGKNADFSGITKAGFLQVSKATHKAVLDIGEEGTEAVAATATKVIVRSKDKPSSPVLRLDKPFLLMLLYKGTKSILFIGKVENPTKA</sequence>
<comment type="similarity">
    <text evidence="1 4">Belongs to the serpin family.</text>
</comment>
<evidence type="ECO:0000256" key="4">
    <source>
        <dbReference type="RuleBase" id="RU000411"/>
    </source>
</evidence>
<dbReference type="InterPro" id="IPR042178">
    <property type="entry name" value="Serpin_sf_1"/>
</dbReference>
<feature type="transmembrane region" description="Helical" evidence="5">
    <location>
        <begin position="37"/>
        <end position="59"/>
    </location>
</feature>
<proteinExistence type="inferred from homology"/>
<dbReference type="Gene3D" id="3.30.497.10">
    <property type="entry name" value="Antithrombin, subunit I, domain 2"/>
    <property type="match status" value="1"/>
</dbReference>
<keyword evidence="7" id="KW-1185">Reference proteome</keyword>
<dbReference type="GO" id="GO:0005615">
    <property type="term" value="C:extracellular space"/>
    <property type="evidence" value="ECO:0007669"/>
    <property type="project" value="InterPro"/>
</dbReference>
<dbReference type="PANTHER" id="PTHR11461:SF40">
    <property type="entry name" value="SERPIN A9"/>
    <property type="match status" value="1"/>
</dbReference>
<organism evidence="7 8">
    <name type="scientific">Heterocephalus glaber</name>
    <name type="common">Naked mole rat</name>
    <dbReference type="NCBI Taxonomy" id="10181"/>
    <lineage>
        <taxon>Eukaryota</taxon>
        <taxon>Metazoa</taxon>
        <taxon>Chordata</taxon>
        <taxon>Craniata</taxon>
        <taxon>Vertebrata</taxon>
        <taxon>Euteleostomi</taxon>
        <taxon>Mammalia</taxon>
        <taxon>Eutheria</taxon>
        <taxon>Euarchontoglires</taxon>
        <taxon>Glires</taxon>
        <taxon>Rodentia</taxon>
        <taxon>Hystricomorpha</taxon>
        <taxon>Bathyergidae</taxon>
        <taxon>Heterocephalus</taxon>
    </lineage>
</organism>
<evidence type="ECO:0000256" key="3">
    <source>
        <dbReference type="ARBA" id="ARBA00023180"/>
    </source>
</evidence>
<dbReference type="Proteomes" id="UP000694906">
    <property type="component" value="Unplaced"/>
</dbReference>
<dbReference type="Gene3D" id="2.30.39.10">
    <property type="entry name" value="Alpha-1-antitrypsin, domain 1"/>
    <property type="match status" value="1"/>
</dbReference>
<dbReference type="PROSITE" id="PS00284">
    <property type="entry name" value="SERPIN"/>
    <property type="match status" value="1"/>
</dbReference>
<dbReference type="Gene3D" id="2.10.310.10">
    <property type="entry name" value="Serpins superfamily"/>
    <property type="match status" value="1"/>
</dbReference>
<name>A0AAX6RUF7_HETGA</name>
<keyword evidence="5" id="KW-1133">Transmembrane helix</keyword>
<evidence type="ECO:0000259" key="6">
    <source>
        <dbReference type="SMART" id="SM00093"/>
    </source>
</evidence>
<dbReference type="FunFam" id="3.30.497.10:FF:000001">
    <property type="entry name" value="Serine protease inhibitor"/>
    <property type="match status" value="1"/>
</dbReference>
<evidence type="ECO:0000313" key="8">
    <source>
        <dbReference type="RefSeq" id="XP_021100249.1"/>
    </source>
</evidence>
<dbReference type="InterPro" id="IPR042185">
    <property type="entry name" value="Serpin_sf_2"/>
</dbReference>
<keyword evidence="2" id="KW-0732">Signal</keyword>
<dbReference type="RefSeq" id="XP_021100249.1">
    <property type="nucleotide sequence ID" value="XM_021244590.1"/>
</dbReference>
<evidence type="ECO:0000256" key="2">
    <source>
        <dbReference type="ARBA" id="ARBA00022729"/>
    </source>
</evidence>
<dbReference type="InterPro" id="IPR023796">
    <property type="entry name" value="Serpin_dom"/>
</dbReference>
<evidence type="ECO:0000256" key="1">
    <source>
        <dbReference type="ARBA" id="ARBA00009500"/>
    </source>
</evidence>
<evidence type="ECO:0000313" key="7">
    <source>
        <dbReference type="Proteomes" id="UP000694906"/>
    </source>
</evidence>
<protein>
    <submittedName>
        <fullName evidence="8">Serpin A9 isoform X1</fullName>
    </submittedName>
</protein>
<gene>
    <name evidence="8" type="primary">Serpina9</name>
</gene>
<dbReference type="InterPro" id="IPR000215">
    <property type="entry name" value="Serpin_fam"/>
</dbReference>
<keyword evidence="3" id="KW-0325">Glycoprotein</keyword>
<dbReference type="GO" id="GO:0004867">
    <property type="term" value="F:serine-type endopeptidase inhibitor activity"/>
    <property type="evidence" value="ECO:0007669"/>
    <property type="project" value="InterPro"/>
</dbReference>
<dbReference type="Pfam" id="PF00079">
    <property type="entry name" value="Serpin"/>
    <property type="match status" value="1"/>
</dbReference>
<accession>A0AAX6RUF7</accession>
<dbReference type="InterPro" id="IPR023795">
    <property type="entry name" value="Serpin_CS"/>
</dbReference>
<evidence type="ECO:0000256" key="5">
    <source>
        <dbReference type="SAM" id="Phobius"/>
    </source>
</evidence>
<dbReference type="PANTHER" id="PTHR11461">
    <property type="entry name" value="SERINE PROTEASE INHIBITOR, SERPIN"/>
    <property type="match status" value="1"/>
</dbReference>
<dbReference type="CTD" id="327657"/>
<dbReference type="InterPro" id="IPR036186">
    <property type="entry name" value="Serpin_sf"/>
</dbReference>
<keyword evidence="5" id="KW-0812">Transmembrane</keyword>
<dbReference type="SUPFAM" id="SSF56574">
    <property type="entry name" value="Serpins"/>
    <property type="match status" value="1"/>
</dbReference>
<dbReference type="FunFam" id="2.30.39.10:FF:000003">
    <property type="entry name" value="alpha-1-antitrypsin isoform X1"/>
    <property type="match status" value="1"/>
</dbReference>
<keyword evidence="5" id="KW-0472">Membrane</keyword>
<dbReference type="SMART" id="SM00093">
    <property type="entry name" value="SERPIN"/>
    <property type="match status" value="1"/>
</dbReference>
<reference evidence="8" key="1">
    <citation type="submission" date="2025-08" db="UniProtKB">
        <authorList>
            <consortium name="RefSeq"/>
        </authorList>
    </citation>
    <scope>IDENTIFICATION</scope>
</reference>
<dbReference type="AlphaFoldDB" id="A0AAX6RUF7"/>
<dbReference type="GeneID" id="101718737"/>
<feature type="domain" description="Serpin" evidence="6">
    <location>
        <begin position="95"/>
        <end position="455"/>
    </location>
</feature>